<dbReference type="GO" id="GO:0051537">
    <property type="term" value="F:2 iron, 2 sulfur cluster binding"/>
    <property type="evidence" value="ECO:0007669"/>
    <property type="project" value="UniProtKB-KW"/>
</dbReference>
<keyword evidence="5" id="KW-0411">Iron-sulfur</keyword>
<name>A0A6F8Z1A4_9ACTN</name>
<evidence type="ECO:0000256" key="6">
    <source>
        <dbReference type="ARBA" id="ARBA00060707"/>
    </source>
</evidence>
<keyword evidence="1" id="KW-0001">2Fe-2S</keyword>
<comment type="pathway">
    <text evidence="6">Alkaloid degradation; nicotine degradation.</text>
</comment>
<evidence type="ECO:0000313" key="8">
    <source>
        <dbReference type="EMBL" id="BCB91871.1"/>
    </source>
</evidence>
<feature type="domain" description="2Fe-2S ferredoxin-type" evidence="7">
    <location>
        <begin position="1"/>
        <end position="77"/>
    </location>
</feature>
<evidence type="ECO:0000313" key="9">
    <source>
        <dbReference type="Proteomes" id="UP000503011"/>
    </source>
</evidence>
<dbReference type="PANTHER" id="PTHR44379">
    <property type="entry name" value="OXIDOREDUCTASE WITH IRON-SULFUR SUBUNIT"/>
    <property type="match status" value="1"/>
</dbReference>
<dbReference type="FunFam" id="3.10.20.30:FF:000020">
    <property type="entry name" value="Xanthine dehydrogenase iron-sulfur subunit"/>
    <property type="match status" value="1"/>
</dbReference>
<dbReference type="InterPro" id="IPR012675">
    <property type="entry name" value="Beta-grasp_dom_sf"/>
</dbReference>
<dbReference type="Gene3D" id="1.10.150.120">
    <property type="entry name" value="[2Fe-2S]-binding domain"/>
    <property type="match status" value="1"/>
</dbReference>
<keyword evidence="3" id="KW-0560">Oxidoreductase</keyword>
<dbReference type="GO" id="GO:0046872">
    <property type="term" value="F:metal ion binding"/>
    <property type="evidence" value="ECO:0007669"/>
    <property type="project" value="UniProtKB-KW"/>
</dbReference>
<organism evidence="8 9">
    <name type="scientific">Phytohabitans suffuscus</name>
    <dbReference type="NCBI Taxonomy" id="624315"/>
    <lineage>
        <taxon>Bacteria</taxon>
        <taxon>Bacillati</taxon>
        <taxon>Actinomycetota</taxon>
        <taxon>Actinomycetes</taxon>
        <taxon>Micromonosporales</taxon>
        <taxon>Micromonosporaceae</taxon>
    </lineage>
</organism>
<dbReference type="RefSeq" id="WP_173165396.1">
    <property type="nucleotide sequence ID" value="NZ_AP022871.1"/>
</dbReference>
<dbReference type="PANTHER" id="PTHR44379:SF5">
    <property type="entry name" value="OXIDOREDUCTASE WITH IRON-SULFUR SUBUNIT"/>
    <property type="match status" value="1"/>
</dbReference>
<dbReference type="AlphaFoldDB" id="A0A6F8Z1A4"/>
<dbReference type="InterPro" id="IPR036010">
    <property type="entry name" value="2Fe-2S_ferredoxin-like_sf"/>
</dbReference>
<dbReference type="SUPFAM" id="SSF54292">
    <property type="entry name" value="2Fe-2S ferredoxin-like"/>
    <property type="match status" value="1"/>
</dbReference>
<evidence type="ECO:0000256" key="4">
    <source>
        <dbReference type="ARBA" id="ARBA00023004"/>
    </source>
</evidence>
<gene>
    <name evidence="8" type="primary">coxS_2</name>
    <name evidence="8" type="ORF">Psuf_091840</name>
</gene>
<evidence type="ECO:0000256" key="2">
    <source>
        <dbReference type="ARBA" id="ARBA00022723"/>
    </source>
</evidence>
<sequence length="160" mass="16742">MKISLIVNGTLWQGDVEPRLLLAHLLRERLRLTATRIGCDTSFCGACTVLLDGRTVKSCTVLAVQADGGSVTTAESLAGDPDDPATWHPLARAFRAHHALQCGFCTSGMLVAAAGLLAGDPDPDEDAVRHGLEGNICRCTGYGRIVDAVTGAAAEMRSAP</sequence>
<dbReference type="SUPFAM" id="SSF47741">
    <property type="entry name" value="CO dehydrogenase ISP C-domain like"/>
    <property type="match status" value="1"/>
</dbReference>
<dbReference type="InterPro" id="IPR036884">
    <property type="entry name" value="2Fe-2S-bd_dom_sf"/>
</dbReference>
<accession>A0A6F8Z1A4</accession>
<keyword evidence="9" id="KW-1185">Reference proteome</keyword>
<evidence type="ECO:0000256" key="5">
    <source>
        <dbReference type="ARBA" id="ARBA00023014"/>
    </source>
</evidence>
<dbReference type="Proteomes" id="UP000503011">
    <property type="component" value="Chromosome"/>
</dbReference>
<reference evidence="8 9" key="2">
    <citation type="submission" date="2020-03" db="EMBL/GenBank/DDBJ databases">
        <authorList>
            <person name="Ichikawa N."/>
            <person name="Kimura A."/>
            <person name="Kitahashi Y."/>
            <person name="Uohara A."/>
        </authorList>
    </citation>
    <scope>NUCLEOTIDE SEQUENCE [LARGE SCALE GENOMIC DNA]</scope>
    <source>
        <strain evidence="8 9">NBRC 105367</strain>
    </source>
</reference>
<dbReference type="InterPro" id="IPR051452">
    <property type="entry name" value="Diverse_Oxidoreductases"/>
</dbReference>
<dbReference type="Gene3D" id="3.10.20.30">
    <property type="match status" value="1"/>
</dbReference>
<dbReference type="PROSITE" id="PS51085">
    <property type="entry name" value="2FE2S_FER_2"/>
    <property type="match status" value="1"/>
</dbReference>
<dbReference type="EMBL" id="AP022871">
    <property type="protein sequence ID" value="BCB91871.1"/>
    <property type="molecule type" value="Genomic_DNA"/>
</dbReference>
<evidence type="ECO:0000256" key="3">
    <source>
        <dbReference type="ARBA" id="ARBA00023002"/>
    </source>
</evidence>
<evidence type="ECO:0000256" key="1">
    <source>
        <dbReference type="ARBA" id="ARBA00022714"/>
    </source>
</evidence>
<keyword evidence="4" id="KW-0408">Iron</keyword>
<dbReference type="KEGG" id="psuu:Psuf_091840"/>
<proteinExistence type="predicted"/>
<evidence type="ECO:0000259" key="7">
    <source>
        <dbReference type="PROSITE" id="PS51085"/>
    </source>
</evidence>
<protein>
    <submittedName>
        <fullName evidence="8">Carbon-monoxide dehydrogenase small subunit</fullName>
    </submittedName>
</protein>
<keyword evidence="2" id="KW-0479">Metal-binding</keyword>
<dbReference type="InterPro" id="IPR002888">
    <property type="entry name" value="2Fe-2S-bd"/>
</dbReference>
<dbReference type="GO" id="GO:0016491">
    <property type="term" value="F:oxidoreductase activity"/>
    <property type="evidence" value="ECO:0007669"/>
    <property type="project" value="UniProtKB-KW"/>
</dbReference>
<reference evidence="8 9" key="1">
    <citation type="submission" date="2020-03" db="EMBL/GenBank/DDBJ databases">
        <title>Whole genome shotgun sequence of Phytohabitans suffuscus NBRC 105367.</title>
        <authorList>
            <person name="Komaki H."/>
            <person name="Tamura T."/>
        </authorList>
    </citation>
    <scope>NUCLEOTIDE SEQUENCE [LARGE SCALE GENOMIC DNA]</scope>
    <source>
        <strain evidence="8 9">NBRC 105367</strain>
    </source>
</reference>
<dbReference type="InterPro" id="IPR001041">
    <property type="entry name" value="2Fe-2S_ferredoxin-type"/>
</dbReference>
<dbReference type="Pfam" id="PF01799">
    <property type="entry name" value="Fer2_2"/>
    <property type="match status" value="1"/>
</dbReference>